<proteinExistence type="predicted"/>
<keyword evidence="3" id="KW-1185">Reference proteome</keyword>
<dbReference type="EMBL" id="BAAAQQ010000011">
    <property type="protein sequence ID" value="GAA2124545.1"/>
    <property type="molecule type" value="Genomic_DNA"/>
</dbReference>
<organism evidence="2 3">
    <name type="scientific">Nocardioides bigeumensis</name>
    <dbReference type="NCBI Taxonomy" id="433657"/>
    <lineage>
        <taxon>Bacteria</taxon>
        <taxon>Bacillati</taxon>
        <taxon>Actinomycetota</taxon>
        <taxon>Actinomycetes</taxon>
        <taxon>Propionibacteriales</taxon>
        <taxon>Nocardioidaceae</taxon>
        <taxon>Nocardioides</taxon>
    </lineage>
</organism>
<evidence type="ECO:0000313" key="2">
    <source>
        <dbReference type="EMBL" id="GAA2124545.1"/>
    </source>
</evidence>
<dbReference type="RefSeq" id="WP_344303700.1">
    <property type="nucleotide sequence ID" value="NZ_BAAAQQ010000011.1"/>
</dbReference>
<keyword evidence="1" id="KW-0812">Transmembrane</keyword>
<dbReference type="Proteomes" id="UP001500575">
    <property type="component" value="Unassembled WGS sequence"/>
</dbReference>
<reference evidence="3" key="1">
    <citation type="journal article" date="2019" name="Int. J. Syst. Evol. Microbiol.">
        <title>The Global Catalogue of Microorganisms (GCM) 10K type strain sequencing project: providing services to taxonomists for standard genome sequencing and annotation.</title>
        <authorList>
            <consortium name="The Broad Institute Genomics Platform"/>
            <consortium name="The Broad Institute Genome Sequencing Center for Infectious Disease"/>
            <person name="Wu L."/>
            <person name="Ma J."/>
        </authorList>
    </citation>
    <scope>NUCLEOTIDE SEQUENCE [LARGE SCALE GENOMIC DNA]</scope>
    <source>
        <strain evidence="3">JCM 16021</strain>
    </source>
</reference>
<comment type="caution">
    <text evidence="2">The sequence shown here is derived from an EMBL/GenBank/DDBJ whole genome shotgun (WGS) entry which is preliminary data.</text>
</comment>
<evidence type="ECO:0000256" key="1">
    <source>
        <dbReference type="SAM" id="Phobius"/>
    </source>
</evidence>
<gene>
    <name evidence="2" type="ORF">GCM10009843_21380</name>
</gene>
<feature type="transmembrane region" description="Helical" evidence="1">
    <location>
        <begin position="473"/>
        <end position="499"/>
    </location>
</feature>
<sequence length="513" mass="54879">MTTRRPAGRRGDDLHAERVVWRRPRSQTGSGAADVPALLGFKTDDFMVELETALAARPSTLTSHLAAREHWSTSQPPMFAIPAAPTVPATGDLKLFQPAHGRFYLVAAHLCCRRYGFPDRGLTAKESVGFVIRRVEKTGTSAVDPANPATYTELAWVPSGNAGSWQPVTTRLALAPGEELLPLTPTVHTADGRKSRLHTGLVPVGAREKYEARSKAARAEASATDPVANPRRALLDGTVIEAVRQIAGFGGSTPPADNDVIEMLQWALLDLVDFITGVAGGSVATVVDTHLGGSAAGSQPAFTTWAEVVKLVAAERATLLARGAPSPTLAGHLGRVRTLNLVGLLIGLENYRDTVPAPPVPAGPVLAEPDPVKGLLYVARCVYQRADCRLPRPEWVSPPTKAFRLASFFDPDAPGRPIQISLPIDTSQGGLRSFPRNVSVLVSKQLRAQIAQVKKLDDIGGKQSFDLGMLCTLSLPIITICALILLMVVVSILNIVFFWMPLFKICLPKPGGD</sequence>
<evidence type="ECO:0000313" key="3">
    <source>
        <dbReference type="Proteomes" id="UP001500575"/>
    </source>
</evidence>
<protein>
    <submittedName>
        <fullName evidence="2">Uncharacterized protein</fullName>
    </submittedName>
</protein>
<keyword evidence="1" id="KW-0472">Membrane</keyword>
<accession>A0ABN2YC63</accession>
<keyword evidence="1" id="KW-1133">Transmembrane helix</keyword>
<name>A0ABN2YC63_9ACTN</name>